<dbReference type="GO" id="GO:0005875">
    <property type="term" value="C:microtubule associated complex"/>
    <property type="evidence" value="ECO:0007669"/>
    <property type="project" value="TreeGrafter"/>
</dbReference>
<keyword evidence="10" id="KW-1185">Reference proteome</keyword>
<dbReference type="PANTHER" id="PTHR47969">
    <property type="entry name" value="CHROMOSOME-ASSOCIATED KINESIN KIF4A-RELATED"/>
    <property type="match status" value="1"/>
</dbReference>
<dbReference type="InterPro" id="IPR036961">
    <property type="entry name" value="Kinesin_motor_dom_sf"/>
</dbReference>
<dbReference type="Pfam" id="PF00561">
    <property type="entry name" value="Abhydrolase_1"/>
    <property type="match status" value="1"/>
</dbReference>
<keyword evidence="5" id="KW-0175">Coiled coil</keyword>
<keyword evidence="6" id="KW-0505">Motor protein</keyword>
<dbReference type="InterPro" id="IPR029058">
    <property type="entry name" value="AB_hydrolase_fold"/>
</dbReference>
<feature type="compositionally biased region" description="Basic and acidic residues" evidence="7">
    <location>
        <begin position="861"/>
        <end position="903"/>
    </location>
</feature>
<dbReference type="InterPro" id="IPR000073">
    <property type="entry name" value="AB_hydrolase_1"/>
</dbReference>
<dbReference type="SUPFAM" id="SSF53474">
    <property type="entry name" value="alpha/beta-Hydrolases"/>
    <property type="match status" value="1"/>
</dbReference>
<comment type="caution">
    <text evidence="9">The sequence shown here is derived from an EMBL/GenBank/DDBJ whole genome shotgun (WGS) entry which is preliminary data.</text>
</comment>
<dbReference type="SUPFAM" id="SSF52540">
    <property type="entry name" value="P-loop containing nucleoside triphosphate hydrolases"/>
    <property type="match status" value="1"/>
</dbReference>
<keyword evidence="3 6" id="KW-0547">Nucleotide-binding</keyword>
<protein>
    <recommendedName>
        <fullName evidence="8">Kinesin motor domain-containing protein</fullName>
    </recommendedName>
</protein>
<dbReference type="PROSITE" id="PS50067">
    <property type="entry name" value="KINESIN_MOTOR_2"/>
    <property type="match status" value="1"/>
</dbReference>
<dbReference type="GO" id="GO:0005737">
    <property type="term" value="C:cytoplasm"/>
    <property type="evidence" value="ECO:0007669"/>
    <property type="project" value="UniProtKB-SubCell"/>
</dbReference>
<organism evidence="9 10">
    <name type="scientific">Effrenium voratum</name>
    <dbReference type="NCBI Taxonomy" id="2562239"/>
    <lineage>
        <taxon>Eukaryota</taxon>
        <taxon>Sar</taxon>
        <taxon>Alveolata</taxon>
        <taxon>Dinophyceae</taxon>
        <taxon>Suessiales</taxon>
        <taxon>Symbiodiniaceae</taxon>
        <taxon>Effrenium</taxon>
    </lineage>
</organism>
<dbReference type="Proteomes" id="UP001178507">
    <property type="component" value="Unassembled WGS sequence"/>
</dbReference>
<dbReference type="GO" id="GO:0008017">
    <property type="term" value="F:microtubule binding"/>
    <property type="evidence" value="ECO:0007669"/>
    <property type="project" value="InterPro"/>
</dbReference>
<evidence type="ECO:0000256" key="6">
    <source>
        <dbReference type="PROSITE-ProRule" id="PRU00283"/>
    </source>
</evidence>
<dbReference type="GO" id="GO:0005524">
    <property type="term" value="F:ATP binding"/>
    <property type="evidence" value="ECO:0007669"/>
    <property type="project" value="UniProtKB-UniRule"/>
</dbReference>
<dbReference type="GO" id="GO:0016491">
    <property type="term" value="F:oxidoreductase activity"/>
    <property type="evidence" value="ECO:0007669"/>
    <property type="project" value="InterPro"/>
</dbReference>
<dbReference type="GO" id="GO:0007052">
    <property type="term" value="P:mitotic spindle organization"/>
    <property type="evidence" value="ECO:0007669"/>
    <property type="project" value="TreeGrafter"/>
</dbReference>
<dbReference type="Gene3D" id="3.40.850.10">
    <property type="entry name" value="Kinesin motor domain"/>
    <property type="match status" value="1"/>
</dbReference>
<dbReference type="InterPro" id="IPR001752">
    <property type="entry name" value="Kinesin_motor_dom"/>
</dbReference>
<keyword evidence="4 6" id="KW-0067">ATP-binding</keyword>
<dbReference type="InterPro" id="IPR027417">
    <property type="entry name" value="P-loop_NTPase"/>
</dbReference>
<comment type="similarity">
    <text evidence="6">Belongs to the TRAFAC class myosin-kinesin ATPase superfamily. Kinesin family.</text>
</comment>
<evidence type="ECO:0000313" key="9">
    <source>
        <dbReference type="EMBL" id="CAJ1403171.1"/>
    </source>
</evidence>
<evidence type="ECO:0000256" key="7">
    <source>
        <dbReference type="SAM" id="MobiDB-lite"/>
    </source>
</evidence>
<dbReference type="InterPro" id="IPR019821">
    <property type="entry name" value="Kinesin_motor_CS"/>
</dbReference>
<evidence type="ECO:0000256" key="4">
    <source>
        <dbReference type="ARBA" id="ARBA00022840"/>
    </source>
</evidence>
<evidence type="ECO:0000313" key="10">
    <source>
        <dbReference type="Proteomes" id="UP001178507"/>
    </source>
</evidence>
<keyword evidence="2" id="KW-0963">Cytoplasm</keyword>
<dbReference type="Pfam" id="PF00225">
    <property type="entry name" value="Kinesin"/>
    <property type="match status" value="1"/>
</dbReference>
<dbReference type="GO" id="GO:0007018">
    <property type="term" value="P:microtubule-based movement"/>
    <property type="evidence" value="ECO:0007669"/>
    <property type="project" value="InterPro"/>
</dbReference>
<reference evidence="9" key="1">
    <citation type="submission" date="2023-08" db="EMBL/GenBank/DDBJ databases">
        <authorList>
            <person name="Chen Y."/>
            <person name="Shah S."/>
            <person name="Dougan E. K."/>
            <person name="Thang M."/>
            <person name="Chan C."/>
        </authorList>
    </citation>
    <scope>NUCLEOTIDE SEQUENCE</scope>
</reference>
<evidence type="ECO:0000256" key="3">
    <source>
        <dbReference type="ARBA" id="ARBA00022741"/>
    </source>
</evidence>
<dbReference type="EMBL" id="CAUJNA010003483">
    <property type="protein sequence ID" value="CAJ1403171.1"/>
    <property type="molecule type" value="Genomic_DNA"/>
</dbReference>
<dbReference type="CDD" id="cd00106">
    <property type="entry name" value="KISc"/>
    <property type="match status" value="1"/>
</dbReference>
<name>A0AA36JDR7_9DINO</name>
<comment type="subcellular location">
    <subcellularLocation>
        <location evidence="1">Cytoplasm</location>
    </subcellularLocation>
</comment>
<feature type="region of interest" description="Disordered" evidence="7">
    <location>
        <begin position="783"/>
        <end position="802"/>
    </location>
</feature>
<feature type="region of interest" description="Disordered" evidence="7">
    <location>
        <begin position="861"/>
        <end position="917"/>
    </location>
</feature>
<dbReference type="GO" id="GO:0051231">
    <property type="term" value="P:spindle elongation"/>
    <property type="evidence" value="ECO:0007669"/>
    <property type="project" value="TreeGrafter"/>
</dbReference>
<dbReference type="Gene3D" id="3.40.50.1820">
    <property type="entry name" value="alpha/beta hydrolase"/>
    <property type="match status" value="1"/>
</dbReference>
<dbReference type="SMART" id="SM00129">
    <property type="entry name" value="KISc"/>
    <property type="match status" value="1"/>
</dbReference>
<evidence type="ECO:0000256" key="1">
    <source>
        <dbReference type="ARBA" id="ARBA00004496"/>
    </source>
</evidence>
<evidence type="ECO:0000256" key="2">
    <source>
        <dbReference type="ARBA" id="ARBA00022490"/>
    </source>
</evidence>
<gene>
    <name evidence="9" type="ORF">EVOR1521_LOCUS25908</name>
</gene>
<feature type="domain" description="Kinesin motor" evidence="8">
    <location>
        <begin position="919"/>
        <end position="1256"/>
    </location>
</feature>
<evidence type="ECO:0000256" key="5">
    <source>
        <dbReference type="ARBA" id="ARBA00023054"/>
    </source>
</evidence>
<dbReference type="PRINTS" id="PR00380">
    <property type="entry name" value="KINESINHEAVY"/>
</dbReference>
<feature type="binding site" evidence="6">
    <location>
        <begin position="1015"/>
        <end position="1022"/>
    </location>
    <ligand>
        <name>ATP</name>
        <dbReference type="ChEBI" id="CHEBI:30616"/>
    </ligand>
</feature>
<dbReference type="GO" id="GO:0003777">
    <property type="term" value="F:microtubule motor activity"/>
    <property type="evidence" value="ECO:0007669"/>
    <property type="project" value="InterPro"/>
</dbReference>
<accession>A0AA36JDR7</accession>
<dbReference type="SUPFAM" id="SSF55469">
    <property type="entry name" value="FMN-dependent nitroreductase-like"/>
    <property type="match status" value="1"/>
</dbReference>
<evidence type="ECO:0000259" key="8">
    <source>
        <dbReference type="PROSITE" id="PS50067"/>
    </source>
</evidence>
<dbReference type="PROSITE" id="PS00411">
    <property type="entry name" value="KINESIN_MOTOR_1"/>
    <property type="match status" value="1"/>
</dbReference>
<proteinExistence type="inferred from homology"/>
<sequence>MLVANQMLRRFSWSTYSFGGEACEICARHDFLMRLPCALGLVARTVAAPEVPVEAVQKLAGQLSNVSDALRGRLDAVLLYHFRSKHFLDVQASLPENVDWSSQPSPWKSYGAPSLRLPTDLEATEALSLSSLGAFLRLGAGISAWKSYDGLHAWALRVFPSSGNLQTTELHLLLPPLPDLYHQPAAYHFQPETHSLELRLQVPAELVARSGAKGFVVMLTSLCARESWKYGERALRSCHLNLGHAVGALAAAAELMGWGLEEGPPALGFYEALAGFHFAEEPELALFVRTEAATAAPEFEWPGMGLGASSPALELDGPWPFMDAAHRAARVLQADLDAPRPMPRGLTSRLAPLFGSTSLRGAVLARRSVLRMARLAEGPAPMPRGHFLKTLQALCSAPELRAVSLVAPKVHVLLMLHAVQGFEPGLYLLLRAGHEPMAMPDLDPTARREEVPDLSPCELWALAAPADVRHAAQVSACGQELAGSGSFAAAFVGDFRNWTHPRSYAELLWQAGALGQVLYLAAEAAGFGATGMGCFMDDLALALWRSPSAMEAKATSDLQTFGAEEARYQVLYLAAVGKAEVDPRLLSFDAYQHLQEGFSYEALQGGMGRIFPSDGEKMRWTAYILREWLWMDHTRHLQRLGHHASSFAGLFGLPVPENPKPELDCHCFRFQKETLEDINHLQHNVNFARNMFEPAEITQEMLDGAKEVIAKDMKEEEAQSITTDSFWYAKLPEDIAKLAKSGVKVKVKRGEEEMEACLAQYPDKIERRNSLKRKTKAVWELCPPPGPDKKVPDEDPLPCGGTEKLRDEKFKWKPGDVMEFIGSCRSSLALRHPKMKDFEEDEGERMKLAIKDMTKEYRKKMAEEEAAKKEEEEKAAKEEEPKEAEDKLEPSARDRPSKSEQMSRARATSAPPPKGLKRPVKVCVRVRPVLEREVEHGCYHGCVALAHERVYLSTEDKPVLIGSKDDPVPDGIKVYPGFDGLIDQDSSQEEAFAVVGQEAVDGVLLGLNAAIMAYGQTSTGKTHTMVGDKTRPGLCLKAAGHLFSEAGLQGSQIEVQASFLQLYLNHITDLLVPNGHEKKLKLREVVEEDGVDTKVEGLSERPVESMDDVAALIDEGNQRRQQACTALNAHSSRSHAILILNVTLWQGGKDEEATEAKLYLVDLAGSERVKDSCAVGDRFTEAVHINKSLFALQGVVAALADGKPHIPYRNDPLTQLLRPALGGNCCTTLVATISPAQRHSSETEGTLNFASSCRRIKGEVFVNSVKKPRPWETKPKEPEKEEEPECPWASLAKLDAASVMESTMLDTAQGQIHVLTCGPADGEAVLLLHGCPSDASTWRWLFPALLYSKFRAIAIDMPGCGSSPGNKLGSRSELNSAKGGPLDIACAVLDNLGIEKAAVVGYDWGAGIAISMALLRKNRVTKIIPFHPAYSPPAGEKLGTMSVPTLVLWVKEDQFHNLTKWRKHFQALPGSKRELEVYSIGSKWKAGMSFGGDKHLGPQLQRRIVAFLTGEKAEAAAGSLEKRLEAKGATTAGQLVVHAQNVVVADALKDGVAHALREVEDPKRQAIEQFKQLWSGGKLGALYQERLSGSSASSASLFGALPEMSPEALSEPSVLVECGLWTQAPQGYERMTQSCRYMPGRRVLVRGKVDFKPASKEFMCLSASGGDRTTSKAELKGVAKGKADTWLAEVAESGGTTTTLEVAKAEVLRLNQRHKLATSGKYLSLEDGLKCDYSNPLTRAKLCEIALALDPVVKDLDFNTPDGGQAIQLKAVEVIRRCLDIITFQKGLDRGRSCAMCDDVAKFACHGQGHCHTVSSTMAAFLYPFCRVLGIDLKYRGGFSWGGVNLGEAADETVEVADKPERHQWLELTLRPSLQSFVCDLWVADAVGFEALRWPIAEAYQNRLYPNGSFNIGQQHCPEEPGDVDLPEL</sequence>
<dbReference type="InterPro" id="IPR000415">
    <property type="entry name" value="Nitroreductase-like"/>
</dbReference>
<dbReference type="PANTHER" id="PTHR47969:SF15">
    <property type="entry name" value="CHROMOSOME-ASSOCIATED KINESIN KIF4A-RELATED"/>
    <property type="match status" value="1"/>
</dbReference>
<dbReference type="InterPro" id="IPR027640">
    <property type="entry name" value="Kinesin-like_fam"/>
</dbReference>
<dbReference type="Gene3D" id="3.40.109.10">
    <property type="entry name" value="NADH Oxidase"/>
    <property type="match status" value="2"/>
</dbReference>